<keyword evidence="2" id="KW-0238">DNA-binding</keyword>
<evidence type="ECO:0000313" key="6">
    <source>
        <dbReference type="Proteomes" id="UP000244677"/>
    </source>
</evidence>
<dbReference type="SMART" id="SM00344">
    <property type="entry name" value="HTH_ASNC"/>
    <property type="match status" value="1"/>
</dbReference>
<dbReference type="InterPro" id="IPR011008">
    <property type="entry name" value="Dimeric_a/b-barrel"/>
</dbReference>
<dbReference type="PROSITE" id="PS50956">
    <property type="entry name" value="HTH_ASNC_2"/>
    <property type="match status" value="1"/>
</dbReference>
<dbReference type="OrthoDB" id="9800326at2"/>
<organism evidence="5 6">
    <name type="scientific">Flavobacterium kingsejongi</name>
    <dbReference type="NCBI Taxonomy" id="1678728"/>
    <lineage>
        <taxon>Bacteria</taxon>
        <taxon>Pseudomonadati</taxon>
        <taxon>Bacteroidota</taxon>
        <taxon>Flavobacteriia</taxon>
        <taxon>Flavobacteriales</taxon>
        <taxon>Flavobacteriaceae</taxon>
        <taxon>Flavobacterium</taxon>
    </lineage>
</organism>
<dbReference type="InterPro" id="IPR019888">
    <property type="entry name" value="Tscrpt_reg_AsnC-like"/>
</dbReference>
<protein>
    <submittedName>
        <fullName evidence="5">AsnC family transcriptional regulator</fullName>
    </submittedName>
</protein>
<reference evidence="5 6" key="1">
    <citation type="submission" date="2017-04" db="EMBL/GenBank/DDBJ databases">
        <title>Complete genome sequence of Flavobacterium kingsejong AJ004.</title>
        <authorList>
            <person name="Lee P.C."/>
        </authorList>
    </citation>
    <scope>NUCLEOTIDE SEQUENCE [LARGE SCALE GENOMIC DNA]</scope>
    <source>
        <strain evidence="5 6">AJ004</strain>
    </source>
</reference>
<evidence type="ECO:0000259" key="4">
    <source>
        <dbReference type="PROSITE" id="PS50956"/>
    </source>
</evidence>
<gene>
    <name evidence="5" type="ORF">FK004_06180</name>
</gene>
<dbReference type="PANTHER" id="PTHR30154:SF34">
    <property type="entry name" value="TRANSCRIPTIONAL REGULATOR AZLB"/>
    <property type="match status" value="1"/>
</dbReference>
<dbReference type="GO" id="GO:0043565">
    <property type="term" value="F:sequence-specific DNA binding"/>
    <property type="evidence" value="ECO:0007669"/>
    <property type="project" value="InterPro"/>
</dbReference>
<dbReference type="InterPro" id="IPR036390">
    <property type="entry name" value="WH_DNA-bd_sf"/>
</dbReference>
<dbReference type="GO" id="GO:0005829">
    <property type="term" value="C:cytosol"/>
    <property type="evidence" value="ECO:0007669"/>
    <property type="project" value="TreeGrafter"/>
</dbReference>
<keyword evidence="3" id="KW-0804">Transcription</keyword>
<dbReference type="EMBL" id="CP020919">
    <property type="protein sequence ID" value="AWG24846.1"/>
    <property type="molecule type" value="Genomic_DNA"/>
</dbReference>
<accession>A0A2S1LMJ9</accession>
<dbReference type="SUPFAM" id="SSF54909">
    <property type="entry name" value="Dimeric alpha+beta barrel"/>
    <property type="match status" value="1"/>
</dbReference>
<dbReference type="SUPFAM" id="SSF46785">
    <property type="entry name" value="Winged helix' DNA-binding domain"/>
    <property type="match status" value="1"/>
</dbReference>
<dbReference type="PRINTS" id="PR00033">
    <property type="entry name" value="HTHASNC"/>
</dbReference>
<feature type="domain" description="HTH asnC-type" evidence="4">
    <location>
        <begin position="13"/>
        <end position="76"/>
    </location>
</feature>
<proteinExistence type="predicted"/>
<dbReference type="RefSeq" id="WP_108736474.1">
    <property type="nucleotide sequence ID" value="NZ_CP020919.1"/>
</dbReference>
<dbReference type="KEGG" id="fki:FK004_06180"/>
<dbReference type="InterPro" id="IPR019885">
    <property type="entry name" value="Tscrpt_reg_HTH_AsnC-type_CS"/>
</dbReference>
<dbReference type="InterPro" id="IPR011991">
    <property type="entry name" value="ArsR-like_HTH"/>
</dbReference>
<name>A0A2S1LMJ9_9FLAO</name>
<dbReference type="AlphaFoldDB" id="A0A2S1LMJ9"/>
<dbReference type="InterPro" id="IPR000485">
    <property type="entry name" value="AsnC-type_HTH_dom"/>
</dbReference>
<keyword evidence="1" id="KW-0805">Transcription regulation</keyword>
<dbReference type="Proteomes" id="UP000244677">
    <property type="component" value="Chromosome"/>
</dbReference>
<dbReference type="InterPro" id="IPR019887">
    <property type="entry name" value="Tscrpt_reg_AsnC/Lrp_C"/>
</dbReference>
<dbReference type="InterPro" id="IPR036388">
    <property type="entry name" value="WH-like_DNA-bd_sf"/>
</dbReference>
<keyword evidence="6" id="KW-1185">Reference proteome</keyword>
<dbReference type="GO" id="GO:0043200">
    <property type="term" value="P:response to amino acid"/>
    <property type="evidence" value="ECO:0007669"/>
    <property type="project" value="TreeGrafter"/>
</dbReference>
<dbReference type="CDD" id="cd00090">
    <property type="entry name" value="HTH_ARSR"/>
    <property type="match status" value="1"/>
</dbReference>
<dbReference type="PANTHER" id="PTHR30154">
    <property type="entry name" value="LEUCINE-RESPONSIVE REGULATORY PROTEIN"/>
    <property type="match status" value="1"/>
</dbReference>
<evidence type="ECO:0000256" key="2">
    <source>
        <dbReference type="ARBA" id="ARBA00023125"/>
    </source>
</evidence>
<dbReference type="Pfam" id="PF13412">
    <property type="entry name" value="HTH_24"/>
    <property type="match status" value="1"/>
</dbReference>
<evidence type="ECO:0000256" key="3">
    <source>
        <dbReference type="ARBA" id="ARBA00023163"/>
    </source>
</evidence>
<dbReference type="Gene3D" id="1.10.10.10">
    <property type="entry name" value="Winged helix-like DNA-binding domain superfamily/Winged helix DNA-binding domain"/>
    <property type="match status" value="1"/>
</dbReference>
<dbReference type="PROSITE" id="PS00519">
    <property type="entry name" value="HTH_ASNC_1"/>
    <property type="match status" value="1"/>
</dbReference>
<evidence type="ECO:0000256" key="1">
    <source>
        <dbReference type="ARBA" id="ARBA00023015"/>
    </source>
</evidence>
<dbReference type="Pfam" id="PF01037">
    <property type="entry name" value="AsnC_trans_reg"/>
    <property type="match status" value="1"/>
</dbReference>
<evidence type="ECO:0000313" key="5">
    <source>
        <dbReference type="EMBL" id="AWG24846.1"/>
    </source>
</evidence>
<dbReference type="GO" id="GO:0006355">
    <property type="term" value="P:regulation of DNA-templated transcription"/>
    <property type="evidence" value="ECO:0007669"/>
    <property type="project" value="UniProtKB-ARBA"/>
</dbReference>
<dbReference type="Gene3D" id="3.30.70.920">
    <property type="match status" value="1"/>
</dbReference>
<sequence length="161" mass="18468">MKTEHPIKNAVTLDDKDYEIMRLLEENAKLTVRDIAIKINLSATPTHERIKRLEKSGVIKNYAAILDKKKVNKGIMAICMITLKEHNKKAGTEFINSVTAFKEVLECYNISGDFDFMLKIVSESMDSYHHFFVNELCEVKGIGQTKSIFVMDIIKETHQML</sequence>